<comment type="cofactor">
    <cofactor evidence="1 6">
        <name>FAD</name>
        <dbReference type="ChEBI" id="CHEBI:57692"/>
    </cofactor>
</comment>
<dbReference type="EMBL" id="KN831778">
    <property type="protein sequence ID" value="KIM42090.1"/>
    <property type="molecule type" value="Genomic_DNA"/>
</dbReference>
<evidence type="ECO:0000256" key="1">
    <source>
        <dbReference type="ARBA" id="ARBA00001974"/>
    </source>
</evidence>
<dbReference type="Proteomes" id="UP000053424">
    <property type="component" value="Unassembled WGS sequence"/>
</dbReference>
<feature type="binding site" evidence="6">
    <location>
        <position position="320"/>
    </location>
    <ligand>
        <name>D-dopa</name>
        <dbReference type="ChEBI" id="CHEBI:149689"/>
    </ligand>
</feature>
<sequence length="382" mass="41909">MASAHASTASAKKEIIVLGAGVVGLTTALKLQQQGTYQVAIVSEVLPSDPKTIRYTSRWAGAHHVYNAVNETNQHQLEEETFNVMWELSSSGSDAEECFLRIPQTEYLFVDQPTPEPLEKMPHFRYLKPDELIPGAKSGLTFSTVSIDVPIYLNYLLTRFLAQGGRILRGSVLHINQVLEGGTGLFSGGSKDDPLPAALIVCVGIAARFLGGVEDKDVYPIRGQTVLIRAPWVRFGRTETLDEEGNKTYIIPRRSSDVIVGGTRTPDDWFPRSRPETTLDILTRAFALCPELAPPEIRATRTPTLDDVMPHIVGEGCGLRPARKGGFRLEVEWIEGASVRREGRIPVVHNYGHGGYGYQISWGSANKVLELLNDALGTSQSS</sequence>
<feature type="binding site" evidence="6">
    <location>
        <position position="355"/>
    </location>
    <ligand>
        <name>D-dopa</name>
        <dbReference type="ChEBI" id="CHEBI:149689"/>
    </ligand>
</feature>
<reference evidence="9" key="2">
    <citation type="submission" date="2015-01" db="EMBL/GenBank/DDBJ databases">
        <title>Evolutionary Origins and Diversification of the Mycorrhizal Mutualists.</title>
        <authorList>
            <consortium name="DOE Joint Genome Institute"/>
            <consortium name="Mycorrhizal Genomics Consortium"/>
            <person name="Kohler A."/>
            <person name="Kuo A."/>
            <person name="Nagy L.G."/>
            <person name="Floudas D."/>
            <person name="Copeland A."/>
            <person name="Barry K.W."/>
            <person name="Cichocki N."/>
            <person name="Veneault-Fourrey C."/>
            <person name="LaButti K."/>
            <person name="Lindquist E.A."/>
            <person name="Lipzen A."/>
            <person name="Lundell T."/>
            <person name="Morin E."/>
            <person name="Murat C."/>
            <person name="Riley R."/>
            <person name="Ohm R."/>
            <person name="Sun H."/>
            <person name="Tunlid A."/>
            <person name="Henrissat B."/>
            <person name="Grigoriev I.V."/>
            <person name="Hibbett D.S."/>
            <person name="Martin F."/>
        </authorList>
    </citation>
    <scope>NUCLEOTIDE SEQUENCE [LARGE SCALE GENOMIC DNA]</scope>
    <source>
        <strain evidence="9">h7</strain>
    </source>
</reference>
<evidence type="ECO:0000256" key="6">
    <source>
        <dbReference type="PIRSR" id="PIRSR000189-1"/>
    </source>
</evidence>
<dbReference type="InterPro" id="IPR006076">
    <property type="entry name" value="FAD-dep_OxRdtase"/>
</dbReference>
<dbReference type="PIRSF" id="PIRSF000189">
    <property type="entry name" value="D-aa_oxidase"/>
    <property type="match status" value="1"/>
</dbReference>
<proteinExistence type="inferred from homology"/>
<dbReference type="PROSITE" id="PS00677">
    <property type="entry name" value="DAO"/>
    <property type="match status" value="1"/>
</dbReference>
<dbReference type="Gene3D" id="3.30.9.10">
    <property type="entry name" value="D-Amino Acid Oxidase, subunit A, domain 2"/>
    <property type="match status" value="1"/>
</dbReference>
<feature type="binding site" evidence="6">
    <location>
        <position position="249"/>
    </location>
    <ligand>
        <name>D-dopa</name>
        <dbReference type="ChEBI" id="CHEBI:149689"/>
    </ligand>
</feature>
<keyword evidence="5" id="KW-0560">Oxidoreductase</keyword>
<keyword evidence="3" id="KW-0285">Flavoprotein</keyword>
<dbReference type="SUPFAM" id="SSF54373">
    <property type="entry name" value="FAD-linked reductases, C-terminal domain"/>
    <property type="match status" value="1"/>
</dbReference>
<reference evidence="8 9" key="1">
    <citation type="submission" date="2014-04" db="EMBL/GenBank/DDBJ databases">
        <authorList>
            <consortium name="DOE Joint Genome Institute"/>
            <person name="Kuo A."/>
            <person name="Gay G."/>
            <person name="Dore J."/>
            <person name="Kohler A."/>
            <person name="Nagy L.G."/>
            <person name="Floudas D."/>
            <person name="Copeland A."/>
            <person name="Barry K.W."/>
            <person name="Cichocki N."/>
            <person name="Veneault-Fourrey C."/>
            <person name="LaButti K."/>
            <person name="Lindquist E.A."/>
            <person name="Lipzen A."/>
            <person name="Lundell T."/>
            <person name="Morin E."/>
            <person name="Murat C."/>
            <person name="Sun H."/>
            <person name="Tunlid A."/>
            <person name="Henrissat B."/>
            <person name="Grigoriev I.V."/>
            <person name="Hibbett D.S."/>
            <person name="Martin F."/>
            <person name="Nordberg H.P."/>
            <person name="Cantor M.N."/>
            <person name="Hua S.X."/>
        </authorList>
    </citation>
    <scope>NUCLEOTIDE SEQUENCE [LARGE SCALE GENOMIC DNA]</scope>
    <source>
        <strain evidence="9">h7</strain>
    </source>
</reference>
<dbReference type="Pfam" id="PF01266">
    <property type="entry name" value="DAO"/>
    <property type="match status" value="1"/>
</dbReference>
<comment type="similarity">
    <text evidence="2">Belongs to the DAMOX/DASOX family.</text>
</comment>
<evidence type="ECO:0000256" key="4">
    <source>
        <dbReference type="ARBA" id="ARBA00022827"/>
    </source>
</evidence>
<dbReference type="OrthoDB" id="2015447at2759"/>
<keyword evidence="9" id="KW-1185">Reference proteome</keyword>
<dbReference type="PANTHER" id="PTHR11530">
    <property type="entry name" value="D-AMINO ACID OXIDASE"/>
    <property type="match status" value="1"/>
</dbReference>
<dbReference type="InterPro" id="IPR023209">
    <property type="entry name" value="DAO"/>
</dbReference>
<dbReference type="STRING" id="686832.A0A0C3BZT5"/>
<evidence type="ECO:0000256" key="2">
    <source>
        <dbReference type="ARBA" id="ARBA00006730"/>
    </source>
</evidence>
<dbReference type="PANTHER" id="PTHR11530:SF11">
    <property type="entry name" value="D-ASPARTATE OXIDASE"/>
    <property type="match status" value="1"/>
</dbReference>
<gene>
    <name evidence="8" type="ORF">M413DRAFT_444559</name>
</gene>
<dbReference type="HOGENOM" id="CLU_034311_1_1_1"/>
<dbReference type="GO" id="GO:0005737">
    <property type="term" value="C:cytoplasm"/>
    <property type="evidence" value="ECO:0007669"/>
    <property type="project" value="TreeGrafter"/>
</dbReference>
<evidence type="ECO:0000256" key="5">
    <source>
        <dbReference type="ARBA" id="ARBA00023002"/>
    </source>
</evidence>
<evidence type="ECO:0000256" key="3">
    <source>
        <dbReference type="ARBA" id="ARBA00022630"/>
    </source>
</evidence>
<dbReference type="InterPro" id="IPR006181">
    <property type="entry name" value="D-amino_acid_oxidase_CS"/>
</dbReference>
<dbReference type="GO" id="GO:0071949">
    <property type="term" value="F:FAD binding"/>
    <property type="evidence" value="ECO:0007669"/>
    <property type="project" value="InterPro"/>
</dbReference>
<keyword evidence="4 6" id="KW-0274">FAD</keyword>
<dbReference type="GO" id="GO:0003884">
    <property type="term" value="F:D-amino-acid oxidase activity"/>
    <property type="evidence" value="ECO:0007669"/>
    <property type="project" value="InterPro"/>
</dbReference>
<organism evidence="8 9">
    <name type="scientific">Hebeloma cylindrosporum</name>
    <dbReference type="NCBI Taxonomy" id="76867"/>
    <lineage>
        <taxon>Eukaryota</taxon>
        <taxon>Fungi</taxon>
        <taxon>Dikarya</taxon>
        <taxon>Basidiomycota</taxon>
        <taxon>Agaricomycotina</taxon>
        <taxon>Agaricomycetes</taxon>
        <taxon>Agaricomycetidae</taxon>
        <taxon>Agaricales</taxon>
        <taxon>Agaricineae</taxon>
        <taxon>Hymenogastraceae</taxon>
        <taxon>Hebeloma</taxon>
    </lineage>
</organism>
<name>A0A0C3BZT5_HEBCY</name>
<evidence type="ECO:0000313" key="9">
    <source>
        <dbReference type="Proteomes" id="UP000053424"/>
    </source>
</evidence>
<dbReference type="AlphaFoldDB" id="A0A0C3BZT5"/>
<accession>A0A0C3BZT5</accession>
<feature type="binding site" evidence="6">
    <location>
        <position position="172"/>
    </location>
    <ligand>
        <name>FAD</name>
        <dbReference type="ChEBI" id="CHEBI:57692"/>
    </ligand>
</feature>
<feature type="domain" description="FAD dependent oxidoreductase" evidence="7">
    <location>
        <begin position="15"/>
        <end position="368"/>
    </location>
</feature>
<feature type="binding site" evidence="6">
    <location>
        <begin position="56"/>
        <end position="57"/>
    </location>
    <ligand>
        <name>FAD</name>
        <dbReference type="ChEBI" id="CHEBI:57692"/>
    </ligand>
</feature>
<dbReference type="Gene3D" id="3.40.50.720">
    <property type="entry name" value="NAD(P)-binding Rossmann-like Domain"/>
    <property type="match status" value="1"/>
</dbReference>
<protein>
    <recommendedName>
        <fullName evidence="7">FAD dependent oxidoreductase domain-containing protein</fullName>
    </recommendedName>
</protein>
<evidence type="ECO:0000313" key="8">
    <source>
        <dbReference type="EMBL" id="KIM42090.1"/>
    </source>
</evidence>
<evidence type="ECO:0000259" key="7">
    <source>
        <dbReference type="Pfam" id="PF01266"/>
    </source>
</evidence>
<dbReference type="GO" id="GO:0019478">
    <property type="term" value="P:D-amino acid catabolic process"/>
    <property type="evidence" value="ECO:0007669"/>
    <property type="project" value="TreeGrafter"/>
</dbReference>
<dbReference type="SUPFAM" id="SSF51971">
    <property type="entry name" value="Nucleotide-binding domain"/>
    <property type="match status" value="1"/>
</dbReference>